<evidence type="ECO:0000313" key="2">
    <source>
        <dbReference type="Proteomes" id="UP001066276"/>
    </source>
</evidence>
<dbReference type="AlphaFoldDB" id="A0AAV7VDS4"/>
<reference evidence="1" key="1">
    <citation type="journal article" date="2022" name="bioRxiv">
        <title>Sequencing and chromosome-scale assembly of the giantPleurodeles waltlgenome.</title>
        <authorList>
            <person name="Brown T."/>
            <person name="Elewa A."/>
            <person name="Iarovenko S."/>
            <person name="Subramanian E."/>
            <person name="Araus A.J."/>
            <person name="Petzold A."/>
            <person name="Susuki M."/>
            <person name="Suzuki K.-i.T."/>
            <person name="Hayashi T."/>
            <person name="Toyoda A."/>
            <person name="Oliveira C."/>
            <person name="Osipova E."/>
            <person name="Leigh N.D."/>
            <person name="Simon A."/>
            <person name="Yun M.H."/>
        </authorList>
    </citation>
    <scope>NUCLEOTIDE SEQUENCE</scope>
    <source>
        <strain evidence="1">20211129_DDA</strain>
        <tissue evidence="1">Liver</tissue>
    </source>
</reference>
<sequence length="97" mass="10392">MPPPPITREAGFGANGEIGGEWRCSLYAAERLRAIASELLVAIQGSRLALEGKIETVETVAMEVNLLRADLQKVSDKLKVAEGSIAELQSEVGTLRT</sequence>
<organism evidence="1 2">
    <name type="scientific">Pleurodeles waltl</name>
    <name type="common">Iberian ribbed newt</name>
    <dbReference type="NCBI Taxonomy" id="8319"/>
    <lineage>
        <taxon>Eukaryota</taxon>
        <taxon>Metazoa</taxon>
        <taxon>Chordata</taxon>
        <taxon>Craniata</taxon>
        <taxon>Vertebrata</taxon>
        <taxon>Euteleostomi</taxon>
        <taxon>Amphibia</taxon>
        <taxon>Batrachia</taxon>
        <taxon>Caudata</taxon>
        <taxon>Salamandroidea</taxon>
        <taxon>Salamandridae</taxon>
        <taxon>Pleurodelinae</taxon>
        <taxon>Pleurodeles</taxon>
    </lineage>
</organism>
<gene>
    <name evidence="1" type="ORF">NDU88_003606</name>
</gene>
<evidence type="ECO:0000313" key="1">
    <source>
        <dbReference type="EMBL" id="KAJ1199773.1"/>
    </source>
</evidence>
<dbReference type="EMBL" id="JANPWB010000003">
    <property type="protein sequence ID" value="KAJ1199773.1"/>
    <property type="molecule type" value="Genomic_DNA"/>
</dbReference>
<comment type="caution">
    <text evidence="1">The sequence shown here is derived from an EMBL/GenBank/DDBJ whole genome shotgun (WGS) entry which is preliminary data.</text>
</comment>
<protein>
    <submittedName>
        <fullName evidence="1">Uncharacterized protein</fullName>
    </submittedName>
</protein>
<keyword evidence="2" id="KW-1185">Reference proteome</keyword>
<dbReference type="Proteomes" id="UP001066276">
    <property type="component" value="Chromosome 2_1"/>
</dbReference>
<proteinExistence type="predicted"/>
<accession>A0AAV7VDS4</accession>
<name>A0AAV7VDS4_PLEWA</name>